<dbReference type="Gene3D" id="2.60.40.2030">
    <property type="match status" value="5"/>
</dbReference>
<dbReference type="InterPro" id="IPR006212">
    <property type="entry name" value="Furin_repeat"/>
</dbReference>
<dbReference type="PANTHER" id="PTHR45739:SF1">
    <property type="entry name" value="EXTRACELLULAR MATRIX ORGANIZING PROTEIN FRAS1"/>
    <property type="match status" value="1"/>
</dbReference>
<feature type="transmembrane region" description="Helical" evidence="4">
    <location>
        <begin position="4111"/>
        <end position="4135"/>
    </location>
</feature>
<feature type="domain" description="VWFC" evidence="5">
    <location>
        <begin position="359"/>
        <end position="396"/>
    </location>
</feature>
<dbReference type="InterPro" id="IPR003644">
    <property type="entry name" value="Calx_beta"/>
</dbReference>
<dbReference type="Pfam" id="PF03160">
    <property type="entry name" value="Calx-beta"/>
    <property type="match status" value="4"/>
</dbReference>
<dbReference type="InterPro" id="IPR009030">
    <property type="entry name" value="Growth_fac_rcpt_cys_sf"/>
</dbReference>
<keyword evidence="7" id="KW-1185">Reference proteome</keyword>
<keyword evidence="4" id="KW-0812">Transmembrane</keyword>
<evidence type="ECO:0000256" key="4">
    <source>
        <dbReference type="SAM" id="Phobius"/>
    </source>
</evidence>
<accession>A0A8J9Z3Y8</accession>
<dbReference type="GO" id="GO:0007154">
    <property type="term" value="P:cell communication"/>
    <property type="evidence" value="ECO:0007669"/>
    <property type="project" value="InterPro"/>
</dbReference>
<feature type="domain" description="VWFC" evidence="5">
    <location>
        <begin position="162"/>
        <end position="201"/>
    </location>
</feature>
<dbReference type="EMBL" id="OV696700">
    <property type="protein sequence ID" value="CAH1247229.1"/>
    <property type="molecule type" value="Genomic_DNA"/>
</dbReference>
<dbReference type="GO" id="GO:0016020">
    <property type="term" value="C:membrane"/>
    <property type="evidence" value="ECO:0007669"/>
    <property type="project" value="InterPro"/>
</dbReference>
<dbReference type="SMART" id="SM00181">
    <property type="entry name" value="EGF"/>
    <property type="match status" value="9"/>
</dbReference>
<keyword evidence="1" id="KW-0732">Signal</keyword>
<dbReference type="Gene3D" id="2.10.220.10">
    <property type="entry name" value="Hormone Receptor, Insulin-like Growth Factor Receptor 1, Chain A, domain 2"/>
    <property type="match status" value="9"/>
</dbReference>
<name>A0A8J9Z3Y8_BRALA</name>
<reference evidence="6" key="1">
    <citation type="submission" date="2022-01" db="EMBL/GenBank/DDBJ databases">
        <authorList>
            <person name="Braso-Vives M."/>
        </authorList>
    </citation>
    <scope>NUCLEOTIDE SEQUENCE</scope>
</reference>
<dbReference type="SMART" id="SM00237">
    <property type="entry name" value="Calx_beta"/>
    <property type="match status" value="5"/>
</dbReference>
<dbReference type="OrthoDB" id="430044at2759"/>
<protein>
    <submittedName>
        <fullName evidence="6">FREM2 protein</fullName>
    </submittedName>
</protein>
<dbReference type="InterPro" id="IPR001007">
    <property type="entry name" value="VWF_dom"/>
</dbReference>
<dbReference type="SUPFAM" id="SSF57184">
    <property type="entry name" value="Growth factor receptor domain"/>
    <property type="match status" value="5"/>
</dbReference>
<evidence type="ECO:0000256" key="2">
    <source>
        <dbReference type="ARBA" id="ARBA00022737"/>
    </source>
</evidence>
<dbReference type="InterPro" id="IPR000742">
    <property type="entry name" value="EGF"/>
</dbReference>
<organism evidence="6 7">
    <name type="scientific">Branchiostoma lanceolatum</name>
    <name type="common">Common lancelet</name>
    <name type="synonym">Amphioxus lanceolatum</name>
    <dbReference type="NCBI Taxonomy" id="7740"/>
    <lineage>
        <taxon>Eukaryota</taxon>
        <taxon>Metazoa</taxon>
        <taxon>Chordata</taxon>
        <taxon>Cephalochordata</taxon>
        <taxon>Leptocardii</taxon>
        <taxon>Amphioxiformes</taxon>
        <taxon>Branchiostomatidae</taxon>
        <taxon>Branchiostoma</taxon>
    </lineage>
</organism>
<dbReference type="SUPFAM" id="SSF141072">
    <property type="entry name" value="CalX-like"/>
    <property type="match status" value="5"/>
</dbReference>
<dbReference type="SUPFAM" id="SSF57603">
    <property type="entry name" value="FnI-like domain"/>
    <property type="match status" value="5"/>
</dbReference>
<dbReference type="Pfam" id="PF23334">
    <property type="entry name" value="VWC2L_2nd"/>
    <property type="match status" value="2"/>
</dbReference>
<dbReference type="InterPro" id="IPR038081">
    <property type="entry name" value="CalX-like_sf"/>
</dbReference>
<evidence type="ECO:0000256" key="3">
    <source>
        <dbReference type="ARBA" id="ARBA00022837"/>
    </source>
</evidence>
<dbReference type="Pfam" id="PF00093">
    <property type="entry name" value="VWC"/>
    <property type="match status" value="3"/>
</dbReference>
<evidence type="ECO:0000256" key="1">
    <source>
        <dbReference type="ARBA" id="ARBA00022729"/>
    </source>
</evidence>
<dbReference type="Gene3D" id="6.20.200.20">
    <property type="match status" value="3"/>
</dbReference>
<evidence type="ECO:0000313" key="6">
    <source>
        <dbReference type="EMBL" id="CAH1247229.1"/>
    </source>
</evidence>
<evidence type="ECO:0000313" key="7">
    <source>
        <dbReference type="Proteomes" id="UP000838412"/>
    </source>
</evidence>
<proteinExistence type="predicted"/>
<keyword evidence="4" id="KW-0472">Membrane</keyword>
<gene>
    <name evidence="6" type="primary">FREM2</name>
    <name evidence="6" type="ORF">BLAG_LOCUS8968</name>
</gene>
<dbReference type="SMART" id="SM00214">
    <property type="entry name" value="VWC"/>
    <property type="match status" value="6"/>
</dbReference>
<dbReference type="GO" id="GO:0009653">
    <property type="term" value="P:anatomical structure morphogenesis"/>
    <property type="evidence" value="ECO:0007669"/>
    <property type="project" value="TreeGrafter"/>
</dbReference>
<evidence type="ECO:0000259" key="5">
    <source>
        <dbReference type="PROSITE" id="PS01208"/>
    </source>
</evidence>
<dbReference type="InterPro" id="IPR051561">
    <property type="entry name" value="FRAS1_ECM"/>
</dbReference>
<dbReference type="SMART" id="SM00261">
    <property type="entry name" value="FU"/>
    <property type="match status" value="14"/>
</dbReference>
<keyword evidence="3" id="KW-0106">Calcium</keyword>
<dbReference type="Proteomes" id="UP000838412">
    <property type="component" value="Chromosome 15"/>
</dbReference>
<dbReference type="PROSITE" id="PS01208">
    <property type="entry name" value="VWFC_1"/>
    <property type="match status" value="3"/>
</dbReference>
<dbReference type="PANTHER" id="PTHR45739">
    <property type="entry name" value="MATRIX PROTEIN, PUTATIVE-RELATED"/>
    <property type="match status" value="1"/>
</dbReference>
<dbReference type="Pfam" id="PF16184">
    <property type="entry name" value="Cadherin_3"/>
    <property type="match status" value="11"/>
</dbReference>
<keyword evidence="4" id="KW-1133">Transmembrane helix</keyword>
<dbReference type="Gene3D" id="2.10.70.10">
    <property type="entry name" value="Complement Module, domain 1"/>
    <property type="match status" value="2"/>
</dbReference>
<dbReference type="CDD" id="cd00064">
    <property type="entry name" value="FU"/>
    <property type="match status" value="12"/>
</dbReference>
<keyword evidence="2" id="KW-0677">Repeat</keyword>
<feature type="domain" description="VWFC" evidence="5">
    <location>
        <begin position="224"/>
        <end position="264"/>
    </location>
</feature>
<sequence length="4202" mass="461081">MQLAGMLQMWEFWQDVVEDADNATFWKPEVCSLCRCEDDVAICETIGCRNTHCDTDNGGVLKVVPGRCCPECVVETARSCEHEGEVLGHDTAWRPTACTACSCWDGSVTCRQESCPTLACLPGEVQHQTERDCCPRCIRPGRSCNYGDNRYHDGDTWQPVPCTHCTCDDGQTRCYIADCAPVVCAQDEEAVVRPGQCCPECAGRSCTVQNQQYRHGEQWKPDPCTHCVCRHGDPHCVRTTCPENPACPPDSLSIVREGRCCPDCVPRQGKGEGYAPCERAGVTWYSGDMWNETGCEFCVCEAGAVSCFTAECAQLNCQGDEQLIHSPGKCCPECSSPAAECQVQNRVYRDGESWEPDLCRRCSCEQGQAQCYHETCAPCPPGTRTAHVPGECCGECQPGKCAPCPLAPELHMYPGSAAENASQVSAPPVPPPPELHMYPGSAAENASQIQETESCVCAPVSCSDPCASCDDQNPSVCTSCQDSSALLQDGRCVQACSTAHYRAGERVCGRCHPSCSSCGGPTQHHCRECLQGLQLKHGQCVADCGDGFYPQGSQCSACDPSCSRCSGPACHPSCSRCSGPACHRSCSRCSGPGADSCTACQVPSQVLRDGRCADRCGEKQYVRDGRCHDCDAGCLTCLPDAPVCASCPRNHALHEGRCTRTCPRGFYQNQQNCREPAQLQRYRHFLLSLTLSLLPNPRTSTAAENLQSCREPAQLQRYRHFLLSLTLSLLPNPRAAELQRYGHFLLRLTLSLLPNPRTSTAAELQRYGHFLLRLTLSLLPNPRAAENQHSCREPAQLQRYRHFLLSLTLSLLPNPRTSTAAENQHSCRACHPSCQRCRGPRPNQCVACGSDKVLFNEQCLARCPTGFIAQQGSCEACHISCRSCRGPRDSNCLSCAAPSEVILRSRAARGQQHGRCVAQCPPGHFLDQGGICQECYRGCQTCVGRGPGNCTACEFQLKLRGGLCAPQCRDDQYEDSAGVCHDCHPTCSRCSGPTDADCSSCRPSLVEQLGRCRMPCPDAHYLNTNGFCQACHPTCDACMAVPGGTESLCLRCRDPAMVAAGDGCVRDCGLGFAAVRGSCKACHASCITCASEGLLGCTACAPGYVLAHTGMCTDRCFPGFYPDAGVCKACPPGCLECALDAGVLQCTCCRDPYMVVQFGECSQACADQFYINPVTRVCTECDWSCNSCVGPTKADCVQCMGHMTLQNGTCVEECTMGYFPAGQECARCPDRCLTCSSGDTCMECAPPHLLKHDRCVQDCGWGYYADFSSHRCIDCPASCLECADPARCLTCRAGTYLKGALCVPDCGVGFYQDEEEFRCEANRQPPVLLVNGSLVCEIGAALVLSPSFLGASDPDTDPAKLTFHVASPPTNGRLLVAREGLDRELDTGGTFSYAELTAGLVRFQHLRSQPMRGSVSLQVSDRQLVSVPARVDIRAVSQAAPRLVRNRPLVVEEGRAGEITPATNLDIQDEDNPEDVVIMRLQGPAHGRLASRNEQQLDTFTLAELHAGSIRYVHDGSETQSDVVLLQVSDGFNLVNVLFNIQIRPQDNSGPLLLANTVAHVQEGQMVQISSNMLLATDVDTPDNQLVYRLTPPAGNPQQGALLLVLPVLADGPPTGWQSSEGGRMETKVSQFRQSDIDQGHLWYRHSGSETTRDFFKFQVTDSAEPPNVLEDQEFNIQILPSDDEPPRVAPGVAMPLGITAIADQVTTITAAHLAYIDLDSDARDLQYQVTKTFPTEFGMLEHADRPYVPLQSFTQAELEAGKVIYRPAPATYGPGSSSLMFQGARPAHRDKSFQFAFTVSDGVNTLPAQPFVIRVVSDGNAPPRFSSPNSIIKVTQGGTVPVGMEQLAVSDPDTPLSDLRFTLKQAPMMGKVIQKDRNRQEVLREGYIFSLQDIDRNMFHYVHDGFKGGSDQFQVSVSDGSSVVTATISVSVMQVAQTGPVKAPAATLTLSVPELGSSTLSRDSLFYSTDSSAPISYRLESELQQGRLERRRADGGYQALGRGATFTQEEVNSFSIRYTSLGEVGDQPVSDVVFFSVEDTEGHRLPNQVLSITVSPGNNQPPVVSVGKGLEVFEGGRALLTAQDIVATDADTPKSELIVRIDTPPSFGYLENTKQPEGSQTTLAGIPIVQFSVQDLLDGAVHYVQNLHRNLEPVWDGFLFHVTDGTNQSPTYRFNISIQLTNDEQPVMLMEKVVCPEGHGAMVTNVSLYAHDMDTPDQELTFRVRRLPEHGNLRKRQFADQAMQEGAILPVGSSFSYQDVLDELICYIHDGSETQSDEFAVTLTDGQFTEEGKIKVTVGLLNDEAPRVTINRGLQLPAGTSVVITRSILRGTDVDSDQHKLTFILTSDPTLGDLQLRRNGQFRRVSAGGAVSEFSQDDINNGDVRYQHLPGEPSGSTAFKFDLIDTEGNKMIDQTFLITVTEDYLPPSVVANKGLVLNEGASKKITTNLLSATDADSEPADLVFTVTAEPRRGHLEHAAVPGVPVTTFTQKDLAAHNILYIHTSEEEEHMDSFTFTVSDGKNQVSQTFYITILPVDDAVPMVTNLGLRVQEGVRKTITEFELKAEDADTKEQQVMFTITRPPYHGKVEMTSNEVTFRRVSKFSMTDVYENRISYDHDGSNTQDDSFEFAVSDGTNPDFTVELDGRVVTTTAPQTFQIEILPVDDGTPRIVTNLGLQFLEYVDGTAMNIITKRDLKTTDPDTTDRQLVYTVTSPPKHGRLETVAQPGTPVSTFTQEEVNVGIVRYVLDAGVTGKTSDRFMFDVADSKPNVVRGNVFRIRWSLLSFEHAAYNVSETGGTVSVTVKRTGNLNQYAIVLCRTEPGTATSSDKSGAKPGQLDFVQYAGQVQFDEREDTKYCTIVINDDGVYEGVESFGVELSMPAYALLGKTVRATVNINDTEDEPTVEFVQKMYHVNESAGYLFAPIKRTGDPSGTVSAVCYTTARSAQGSSVNRLESGSDFRTRGMTDQFRVIFPPGVTTSTCDVKLVDDSEYEEEEEFEITLADTSLMARLGDTSKAMVMIDGPNDVSHVFLSEGSFAFAEDAGTVDVEVVRQGTDLSHSSRVWCATRLSDPASARPGEDYVPSSAQITFGPGQTSQTCSLTILDDVQNPKIEGNETFVVFLSSAVGAELAEPFQAVVTINDTIVDVPSMQFSGSEFSVEESEGVVHVPITRTGDTSYESSVRCYTRQGSAQVMMDFDERRNTDDFRVVFAPGEKEKNCTVFIAEDEVFEPTEEFVVRLGHAAGNHWCGAKVGRPNRAAITITNNEDAPTVQFEASEYKVREPTQPDSTATVMVKVVRTGDCNDTAVVRCSTRDGSATSGDDYSPKSRILKFKPGVRSLEFPVDVLYNDKPEWHESFSIILGPDEPTNAVLGKVAMATVTIMDREASGSLVLPSSPILVSLMDYDDIEIAQEKEKDPSPGYPLVCVTPCDPRYPKYTVTSELCQQAGINESIITYSWEVAMPTDAMGTRQPFETVTDTTVYTRTDGKVLDSLYFSRRFHVRCVAQPVDGYGHRGVALRSNIVTIGTENICSTPVKAGVSRGFQAQSFIANLEYIEPGKPKHPNRLHINIQVPHQDGMVPLVSTFPLHNLQFLLSKSVYRQQHVCSNLITPRERNGLTQTGFLDSVQDDNILAGYHGYAHQFDEDLRGKEAVELYKHLDLKSCIWNFDAYYHMTELIDICGGSVVTDFQVRDEAKSYLTLTVPLYVSYIYVTAPTGWGALEHHTEMDFSFFYNTMLWRTGLETEGALNGHLQVTRILIGDDGRLIIDFKTQTKFRGQYVVSHPTLPGFESRVIAPLAVNTEFELELLWSQQTFDSPRQIWRARSAYNLKDYSGEYVVELIPCTVKPTQAYVFPGDSTLMCTAHQAERFTVPIAFQQTNRPVPVVYTLNTEFHLLNNEKVFLTDPTNSNLLPQELDYKGAFSRGQTIFGRVLWNPEQDLSSAYRLQIEKVYLCTGTDGYIPFFDPDGTIYNEGPQYGCIQPSRHLKYRFLLLDRSNRAREDRYFNQVPFEAHFSQDLSDYTPMSDLAGVDGFMMKVDPLYKVEAGHQWYLQVIYIIGPQGMMPRFRRFVAMAINKRDVSDNHVETSAGDRDVKNGTNMRFLQLESDSGGLSGSAGAVAASVTILLLLLIIVIIVFVVFRRRRREGRTDKQEKTFDNLRMDIMKKSGGKGEPCGKQDVTPASSVKVKRVNLEVKVNNKSVSKGTEV</sequence>